<feature type="transmembrane region" description="Helical" evidence="8">
    <location>
        <begin position="369"/>
        <end position="391"/>
    </location>
</feature>
<reference evidence="10 11" key="1">
    <citation type="submission" date="2020-08" db="EMBL/GenBank/DDBJ databases">
        <title>Sequencing the genomes of 1000 actinobacteria strains.</title>
        <authorList>
            <person name="Klenk H.-P."/>
        </authorList>
    </citation>
    <scope>NUCLEOTIDE SEQUENCE [LARGE SCALE GENOMIC DNA]</scope>
    <source>
        <strain evidence="10 11">DSM 105498</strain>
    </source>
</reference>
<comment type="caution">
    <text evidence="10">The sequence shown here is derived from an EMBL/GenBank/DDBJ whole genome shotgun (WGS) entry which is preliminary data.</text>
</comment>
<evidence type="ECO:0000256" key="1">
    <source>
        <dbReference type="ARBA" id="ARBA00004651"/>
    </source>
</evidence>
<dbReference type="PROSITE" id="PS50850">
    <property type="entry name" value="MFS"/>
    <property type="match status" value="1"/>
</dbReference>
<feature type="transmembrane region" description="Helical" evidence="8">
    <location>
        <begin position="412"/>
        <end position="433"/>
    </location>
</feature>
<dbReference type="PANTHER" id="PTHR42718:SF9">
    <property type="entry name" value="MAJOR FACILITATOR SUPERFAMILY MULTIDRUG TRANSPORTER MFSC"/>
    <property type="match status" value="1"/>
</dbReference>
<dbReference type="InterPro" id="IPR020846">
    <property type="entry name" value="MFS_dom"/>
</dbReference>
<proteinExistence type="inferred from homology"/>
<keyword evidence="7 8" id="KW-0472">Membrane</keyword>
<feature type="transmembrane region" description="Helical" evidence="8">
    <location>
        <begin position="281"/>
        <end position="303"/>
    </location>
</feature>
<dbReference type="Proteomes" id="UP000589626">
    <property type="component" value="Unassembled WGS sequence"/>
</dbReference>
<keyword evidence="6 8" id="KW-1133">Transmembrane helix</keyword>
<dbReference type="InterPro" id="IPR011701">
    <property type="entry name" value="MFS"/>
</dbReference>
<dbReference type="SUPFAM" id="SSF103473">
    <property type="entry name" value="MFS general substrate transporter"/>
    <property type="match status" value="1"/>
</dbReference>
<dbReference type="GO" id="GO:0005886">
    <property type="term" value="C:plasma membrane"/>
    <property type="evidence" value="ECO:0007669"/>
    <property type="project" value="UniProtKB-SubCell"/>
</dbReference>
<evidence type="ECO:0000313" key="11">
    <source>
        <dbReference type="Proteomes" id="UP000589626"/>
    </source>
</evidence>
<dbReference type="EMBL" id="JACHWR010000009">
    <property type="protein sequence ID" value="MBB3045473.1"/>
    <property type="molecule type" value="Genomic_DNA"/>
</dbReference>
<keyword evidence="5 8" id="KW-0812">Transmembrane</keyword>
<evidence type="ECO:0000256" key="3">
    <source>
        <dbReference type="ARBA" id="ARBA00022448"/>
    </source>
</evidence>
<dbReference type="InterPro" id="IPR036259">
    <property type="entry name" value="MFS_trans_sf"/>
</dbReference>
<accession>A0A7W4W104</accession>
<keyword evidence="11" id="KW-1185">Reference proteome</keyword>
<dbReference type="CDD" id="cd17503">
    <property type="entry name" value="MFS_LmrB_MDR_like"/>
    <property type="match status" value="1"/>
</dbReference>
<feature type="transmembrane region" description="Helical" evidence="8">
    <location>
        <begin position="114"/>
        <end position="135"/>
    </location>
</feature>
<dbReference type="NCBIfam" id="TIGR00711">
    <property type="entry name" value="efflux_EmrB"/>
    <property type="match status" value="1"/>
</dbReference>
<evidence type="ECO:0000256" key="6">
    <source>
        <dbReference type="ARBA" id="ARBA00022989"/>
    </source>
</evidence>
<comment type="subcellular location">
    <subcellularLocation>
        <location evidence="1">Cell membrane</location>
        <topology evidence="1">Multi-pass membrane protein</topology>
    </subcellularLocation>
</comment>
<feature type="transmembrane region" description="Helical" evidence="8">
    <location>
        <begin position="210"/>
        <end position="230"/>
    </location>
</feature>
<evidence type="ECO:0000256" key="7">
    <source>
        <dbReference type="ARBA" id="ARBA00023136"/>
    </source>
</evidence>
<feature type="transmembrane region" description="Helical" evidence="8">
    <location>
        <begin position="20"/>
        <end position="45"/>
    </location>
</feature>
<feature type="transmembrane region" description="Helical" evidence="8">
    <location>
        <begin position="315"/>
        <end position="333"/>
    </location>
</feature>
<feature type="transmembrane region" description="Helical" evidence="8">
    <location>
        <begin position="236"/>
        <end position="260"/>
    </location>
</feature>
<evidence type="ECO:0000256" key="5">
    <source>
        <dbReference type="ARBA" id="ARBA00022692"/>
    </source>
</evidence>
<evidence type="ECO:0000256" key="8">
    <source>
        <dbReference type="SAM" id="Phobius"/>
    </source>
</evidence>
<evidence type="ECO:0000259" key="9">
    <source>
        <dbReference type="PROSITE" id="PS50850"/>
    </source>
</evidence>
<dbReference type="Gene3D" id="1.20.1720.10">
    <property type="entry name" value="Multidrug resistance protein D"/>
    <property type="match status" value="1"/>
</dbReference>
<protein>
    <submittedName>
        <fullName evidence="10">EmrB/QacA subfamily drug resistance transporter</fullName>
    </submittedName>
</protein>
<feature type="transmembrane region" description="Helical" evidence="8">
    <location>
        <begin position="57"/>
        <end position="77"/>
    </location>
</feature>
<dbReference type="Pfam" id="PF07690">
    <property type="entry name" value="MFS_1"/>
    <property type="match status" value="1"/>
</dbReference>
<name>A0A7W4W104_9ACTN</name>
<keyword evidence="3" id="KW-0813">Transport</keyword>
<dbReference type="InterPro" id="IPR004638">
    <property type="entry name" value="EmrB-like"/>
</dbReference>
<feature type="transmembrane region" description="Helical" evidence="8">
    <location>
        <begin position="345"/>
        <end position="363"/>
    </location>
</feature>
<evidence type="ECO:0000256" key="2">
    <source>
        <dbReference type="ARBA" id="ARBA00008537"/>
    </source>
</evidence>
<sequence>MSTETQPAPEPETEKLDGRVLVIAGVVVLGAIMSILDITVVSVALETFKQEFDATAAQVAWTMTGYTLALAAVIPMTGWAADRFGTKRLYLLAIVLFAAGSALCALATSLPMLVAFRVVQGLGGGMLMPLGMTILTRVAGPERVGRVMAIMGIPMLLGPIFGPILGGWLIDIASWHWIFLINLPIGVAAIIYAAKVLPRDHVEPSETFDWLGMIMLSPGLALFLFGISTIPETGTFFATKVVVPVVVGIVLIAAFVPWALNRRNIHPLIDLRLFQNRNMTVAVLAMSLFAISFFGAGLLFPLYFQQVRGEDAMNAGLLLAPQGLGAMITMPIAGMLADKIGPGKIVMTGIVVITIGMGMFSTLTDTTSYAFLLTSLFIMGLGMGGTMMPIMSAALATLREHTIARGSTLMNIVQQVAASIGTAVFTVLLTNGLQDKLTPSTPPDEISSVTAGVYGDVFVVAAVLVALVLVPAFFLPRRKVEHELDPAVLVGH</sequence>
<dbReference type="Gene3D" id="1.20.1250.20">
    <property type="entry name" value="MFS general substrate transporter like domains"/>
    <property type="match status" value="1"/>
</dbReference>
<feature type="transmembrane region" description="Helical" evidence="8">
    <location>
        <begin position="89"/>
        <end position="108"/>
    </location>
</feature>
<feature type="transmembrane region" description="Helical" evidence="8">
    <location>
        <begin position="176"/>
        <end position="198"/>
    </location>
</feature>
<organism evidence="10 11">
    <name type="scientific">Nocardioides soli</name>
    <dbReference type="NCBI Taxonomy" id="1036020"/>
    <lineage>
        <taxon>Bacteria</taxon>
        <taxon>Bacillati</taxon>
        <taxon>Actinomycetota</taxon>
        <taxon>Actinomycetes</taxon>
        <taxon>Propionibacteriales</taxon>
        <taxon>Nocardioidaceae</taxon>
        <taxon>Nocardioides</taxon>
    </lineage>
</organism>
<feature type="domain" description="Major facilitator superfamily (MFS) profile" evidence="9">
    <location>
        <begin position="23"/>
        <end position="479"/>
    </location>
</feature>
<comment type="similarity">
    <text evidence="2">Belongs to the major facilitator superfamily. EmrB family.</text>
</comment>
<dbReference type="AlphaFoldDB" id="A0A7W4W104"/>
<evidence type="ECO:0000313" key="10">
    <source>
        <dbReference type="EMBL" id="MBB3045473.1"/>
    </source>
</evidence>
<dbReference type="GO" id="GO:0022857">
    <property type="term" value="F:transmembrane transporter activity"/>
    <property type="evidence" value="ECO:0007669"/>
    <property type="project" value="InterPro"/>
</dbReference>
<gene>
    <name evidence="10" type="ORF">FHU40_005330</name>
</gene>
<keyword evidence="4" id="KW-1003">Cell membrane</keyword>
<feature type="transmembrane region" description="Helical" evidence="8">
    <location>
        <begin position="147"/>
        <end position="170"/>
    </location>
</feature>
<evidence type="ECO:0000256" key="4">
    <source>
        <dbReference type="ARBA" id="ARBA00022475"/>
    </source>
</evidence>
<dbReference type="PANTHER" id="PTHR42718">
    <property type="entry name" value="MAJOR FACILITATOR SUPERFAMILY MULTIDRUG TRANSPORTER MFSC"/>
    <property type="match status" value="1"/>
</dbReference>
<feature type="transmembrane region" description="Helical" evidence="8">
    <location>
        <begin position="453"/>
        <end position="475"/>
    </location>
</feature>
<dbReference type="RefSeq" id="WP_183595469.1">
    <property type="nucleotide sequence ID" value="NZ_JACHWR010000009.1"/>
</dbReference>